<feature type="signal peptide" evidence="1">
    <location>
        <begin position="1"/>
        <end position="22"/>
    </location>
</feature>
<evidence type="ECO:0000256" key="1">
    <source>
        <dbReference type="SAM" id="SignalP"/>
    </source>
</evidence>
<sequence length="608" mass="64534">MHRIRMLAALAAAGGMAIALTAGSPTASATGAGDRGGATAARMGMADPATQFPRNDQDMPTLAVDPVHPNVVAATANDLVDLQRCSKQAATLGAACSLPASTTGEGGGFNRGVGFSGVYFSYDSGRRWTQPTYQGLTAAGCDPEAEPCTPKPGPIHTVPNYYEKGFAARGGSSVAFGPVLRNGKFSWANGSRLYLSSQGATLNNAPIEPGRIDSRRALMVSHIDDPTPARAADQSNWSTPVIVPDRTPAISNPTQGQIWADNAASSRYFGHVYTCWNDFRIEGLNGPGPIEPTVSVSRDGGRTWATQGFAPPVNSAADGYRMSCTVRTDSHGVVYLFINHYSGQFPSFEPSGKLTIVKSFDGGATWTKPVDFMPMNTGCFYVDRLGNRCTEAGPAGTANEQGPSVGIANGAPTGAGATNEMVLAWSDGRFGQNQESALLSYSRDRARTWSAPARISLPGDRVLYTALAIAPDASRVYLTYNAYTTPFSPTTANPRLFRGVLRSAAMRHGEPTRWRTDYAGPTGDARGTSFVTWNYPEFLGYHVSAIATRRYGAGAWTDVARAADCPAMDVWRQKSLEALKPLTPAPWPLAECPAKFGNSDIVSATTAR</sequence>
<accession>A0A6H9YI00</accession>
<feature type="chain" id="PRO_5038678526" evidence="1">
    <location>
        <begin position="23"/>
        <end position="608"/>
    </location>
</feature>
<reference evidence="2 3" key="1">
    <citation type="submission" date="2019-09" db="EMBL/GenBank/DDBJ databases">
        <title>Actinomadura physcomitrii sp. nov., a novel actinomycete isolated from moss [Physcomitrium sphaericum (Ludw) Fuernr].</title>
        <authorList>
            <person name="Zhuang X."/>
            <person name="Liu C."/>
        </authorList>
    </citation>
    <scope>NUCLEOTIDE SEQUENCE [LARGE SCALE GENOMIC DNA]</scope>
    <source>
        <strain evidence="2 3">HMC1</strain>
    </source>
</reference>
<gene>
    <name evidence="2" type="ORF">F8566_33795</name>
</gene>
<dbReference type="AlphaFoldDB" id="A0A6H9YI00"/>
<dbReference type="EMBL" id="WBMT01000018">
    <property type="protein sequence ID" value="KAB2343700.1"/>
    <property type="molecule type" value="Genomic_DNA"/>
</dbReference>
<dbReference type="CDD" id="cd15482">
    <property type="entry name" value="Sialidase_non-viral"/>
    <property type="match status" value="1"/>
</dbReference>
<dbReference type="OrthoDB" id="127969at2"/>
<proteinExistence type="predicted"/>
<dbReference type="Gene3D" id="2.120.10.10">
    <property type="match status" value="1"/>
</dbReference>
<dbReference type="SUPFAM" id="SSF50939">
    <property type="entry name" value="Sialidases"/>
    <property type="match status" value="1"/>
</dbReference>
<name>A0A6H9YI00_9ACTN</name>
<evidence type="ECO:0000313" key="3">
    <source>
        <dbReference type="Proteomes" id="UP000468735"/>
    </source>
</evidence>
<organism evidence="2 3">
    <name type="scientific">Actinomadura rudentiformis</name>
    <dbReference type="NCBI Taxonomy" id="359158"/>
    <lineage>
        <taxon>Bacteria</taxon>
        <taxon>Bacillati</taxon>
        <taxon>Actinomycetota</taxon>
        <taxon>Actinomycetes</taxon>
        <taxon>Streptosporangiales</taxon>
        <taxon>Thermomonosporaceae</taxon>
        <taxon>Actinomadura</taxon>
    </lineage>
</organism>
<dbReference type="Proteomes" id="UP000468735">
    <property type="component" value="Unassembled WGS sequence"/>
</dbReference>
<protein>
    <submittedName>
        <fullName evidence="2">Exo-alpha-sialidase</fullName>
    </submittedName>
</protein>
<keyword evidence="1" id="KW-0732">Signal</keyword>
<dbReference type="RefSeq" id="WP_151565924.1">
    <property type="nucleotide sequence ID" value="NZ_WBMT01000018.1"/>
</dbReference>
<evidence type="ECO:0000313" key="2">
    <source>
        <dbReference type="EMBL" id="KAB2343700.1"/>
    </source>
</evidence>
<comment type="caution">
    <text evidence="2">The sequence shown here is derived from an EMBL/GenBank/DDBJ whole genome shotgun (WGS) entry which is preliminary data.</text>
</comment>
<keyword evidence="3" id="KW-1185">Reference proteome</keyword>
<dbReference type="InterPro" id="IPR036278">
    <property type="entry name" value="Sialidase_sf"/>
</dbReference>